<comment type="caution">
    <text evidence="5">The sequence shown here is derived from an EMBL/GenBank/DDBJ whole genome shotgun (WGS) entry which is preliminary data.</text>
</comment>
<keyword evidence="3" id="KW-0269">Exonuclease</keyword>
<sequence>MTHFLHTADWQIGRQYGQFETDDAAILAEARFDVVARIAALAAERRVDAVLVAGDVFDTQGVSDRTIRRLFAAMAVYAGPWVMIAGNHDAALADSVWSRAAQLGCIPANVHVPTRIGVVDLPAINLAVLAAPLTQRHTYDDVTQSFDTLDTGAGRVRVGLAHGSVAGRLPDTIDATNPIAPDRAARARLDYLALGDWHGCLSIDARTWYAGTPEQDRFRGNEPGYVLDVQIDAPGAAPVVERIAVGKYRWSAWTETISLPTDAQALAERLAALRADEVLRLDVQGHVNMETFDVLQRAVDQAAAQVRALLPDLSGLRLEPDQADLAELGASGYVGEVAAQLQTLQDEGEQAAVAAEALRLLLRFQRESAMGAAK</sequence>
<evidence type="ECO:0000256" key="1">
    <source>
        <dbReference type="ARBA" id="ARBA00022722"/>
    </source>
</evidence>
<evidence type="ECO:0000259" key="4">
    <source>
        <dbReference type="Pfam" id="PF00149"/>
    </source>
</evidence>
<dbReference type="Pfam" id="PF00149">
    <property type="entry name" value="Metallophos"/>
    <property type="match status" value="1"/>
</dbReference>
<evidence type="ECO:0000256" key="3">
    <source>
        <dbReference type="ARBA" id="ARBA00022839"/>
    </source>
</evidence>
<dbReference type="CDD" id="cd00840">
    <property type="entry name" value="MPP_Mre11_N"/>
    <property type="match status" value="1"/>
</dbReference>
<dbReference type="InterPro" id="IPR014577">
    <property type="entry name" value="UCP033093_metalloPase"/>
</dbReference>
<keyword evidence="1" id="KW-0540">Nuclease</keyword>
<protein>
    <submittedName>
        <fullName evidence="5">Metallophosphatase</fullName>
    </submittedName>
</protein>
<reference evidence="5 6" key="1">
    <citation type="submission" date="2015-07" db="EMBL/GenBank/DDBJ databases">
        <title>Draft genome of Achromobacter spanius.</title>
        <authorList>
            <person name="Wang X."/>
        </authorList>
    </citation>
    <scope>NUCLEOTIDE SEQUENCE [LARGE SCALE GENOMIC DNA]</scope>
    <source>
        <strain evidence="5 6">CGMCC9173</strain>
    </source>
</reference>
<dbReference type="AlphaFoldDB" id="A0AAW3I472"/>
<keyword evidence="2" id="KW-0378">Hydrolase</keyword>
<name>A0AAW3I472_9BURK</name>
<dbReference type="InterPro" id="IPR050535">
    <property type="entry name" value="DNA_Repair-Maintenance_Comp"/>
</dbReference>
<feature type="domain" description="Calcineurin-like phosphoesterase" evidence="4">
    <location>
        <begin position="3"/>
        <end position="97"/>
    </location>
</feature>
<dbReference type="EMBL" id="LGVG01000012">
    <property type="protein sequence ID" value="KNE27598.1"/>
    <property type="molecule type" value="Genomic_DNA"/>
</dbReference>
<dbReference type="InterPro" id="IPR041796">
    <property type="entry name" value="Mre11_N"/>
</dbReference>
<dbReference type="PIRSF" id="PIRSF033093">
    <property type="entry name" value="UCP_ML1119"/>
    <property type="match status" value="1"/>
</dbReference>
<evidence type="ECO:0000313" key="5">
    <source>
        <dbReference type="EMBL" id="KNE27598.1"/>
    </source>
</evidence>
<evidence type="ECO:0000313" key="6">
    <source>
        <dbReference type="Proteomes" id="UP000037511"/>
    </source>
</evidence>
<dbReference type="PANTHER" id="PTHR30337:SF0">
    <property type="entry name" value="NUCLEASE SBCCD SUBUNIT D"/>
    <property type="match status" value="1"/>
</dbReference>
<dbReference type="Gene3D" id="3.60.21.10">
    <property type="match status" value="1"/>
</dbReference>
<dbReference type="GO" id="GO:0004527">
    <property type="term" value="F:exonuclease activity"/>
    <property type="evidence" value="ECO:0007669"/>
    <property type="project" value="UniProtKB-KW"/>
</dbReference>
<dbReference type="SUPFAM" id="SSF56300">
    <property type="entry name" value="Metallo-dependent phosphatases"/>
    <property type="match status" value="1"/>
</dbReference>
<dbReference type="PANTHER" id="PTHR30337">
    <property type="entry name" value="COMPONENT OF ATP-DEPENDENT DSDNA EXONUCLEASE"/>
    <property type="match status" value="1"/>
</dbReference>
<organism evidence="5 6">
    <name type="scientific">Achromobacter spanius</name>
    <dbReference type="NCBI Taxonomy" id="217203"/>
    <lineage>
        <taxon>Bacteria</taxon>
        <taxon>Pseudomonadati</taxon>
        <taxon>Pseudomonadota</taxon>
        <taxon>Betaproteobacteria</taxon>
        <taxon>Burkholderiales</taxon>
        <taxon>Alcaligenaceae</taxon>
        <taxon>Achromobacter</taxon>
    </lineage>
</organism>
<evidence type="ECO:0000256" key="2">
    <source>
        <dbReference type="ARBA" id="ARBA00022801"/>
    </source>
</evidence>
<dbReference type="InterPro" id="IPR029052">
    <property type="entry name" value="Metallo-depent_PP-like"/>
</dbReference>
<dbReference type="InterPro" id="IPR004843">
    <property type="entry name" value="Calcineurin-like_PHP"/>
</dbReference>
<gene>
    <name evidence="5" type="ORF">AFM18_11580</name>
</gene>
<dbReference type="RefSeq" id="WP_050446961.1">
    <property type="nucleotide sequence ID" value="NZ_JAOEJJ010000009.1"/>
</dbReference>
<proteinExistence type="predicted"/>
<accession>A0AAW3I472</accession>
<dbReference type="Proteomes" id="UP000037511">
    <property type="component" value="Unassembled WGS sequence"/>
</dbReference>